<sequence>MTTRGLPTAVGLAAGYVADAAFGDPRRGHPVAVFGRAALTLERGVWADSRARGACYTVAGVTAATALGVAVRVATARSPLARAAATGLVTWAVLGGRGLASEGETMAVLLDESTSDGDLTAARARLSHLCGRDARELDAGGLARAATESIAENTSDAVVAPLLWGGVAGVPGMLAYRALNTLDAMVGHRSPRYRRFGWASARGDDLANVLPARFSATATAACAPLVGGRPRAALRAWARDSARHPSPNAGPVEASFAGALGVRLGGLNRYGAAVEDRGQLGTGPAPGPGDLRRSVRLSRAVGLAALAGGCVAALLRGAVAERGVRR</sequence>
<gene>
    <name evidence="9" type="primary">cobD</name>
    <name evidence="10" type="ORF">H0B56_14205</name>
</gene>
<evidence type="ECO:0000256" key="9">
    <source>
        <dbReference type="HAMAP-Rule" id="MF_00024"/>
    </source>
</evidence>
<protein>
    <recommendedName>
        <fullName evidence="9">Cobalamin biosynthesis protein CobD</fullName>
    </recommendedName>
</protein>
<evidence type="ECO:0000256" key="8">
    <source>
        <dbReference type="ARBA" id="ARBA00023136"/>
    </source>
</evidence>
<name>A0A838ABU5_9PSEU</name>
<evidence type="ECO:0000313" key="11">
    <source>
        <dbReference type="Proteomes" id="UP000582974"/>
    </source>
</evidence>
<comment type="caution">
    <text evidence="10">The sequence shown here is derived from an EMBL/GenBank/DDBJ whole genome shotgun (WGS) entry which is preliminary data.</text>
</comment>
<dbReference type="RefSeq" id="WP_180893497.1">
    <property type="nucleotide sequence ID" value="NZ_JACCKD010000004.1"/>
</dbReference>
<keyword evidence="11" id="KW-1185">Reference proteome</keyword>
<comment type="caution">
    <text evidence="9">Lacks conserved residue(s) required for the propagation of feature annotation.</text>
</comment>
<reference evidence="10 11" key="1">
    <citation type="submission" date="2020-07" db="EMBL/GenBank/DDBJ databases">
        <title>Genome of Haloechinothrix sp.</title>
        <authorList>
            <person name="Tang S.-K."/>
            <person name="Yang L."/>
            <person name="Zhu W.-Y."/>
        </authorList>
    </citation>
    <scope>NUCLEOTIDE SEQUENCE [LARGE SCALE GENOMIC DNA]</scope>
    <source>
        <strain evidence="10 11">YIM 98757</strain>
    </source>
</reference>
<comment type="subcellular location">
    <subcellularLocation>
        <location evidence="1 9">Cell membrane</location>
        <topology evidence="1 9">Multi-pass membrane protein</topology>
    </subcellularLocation>
</comment>
<dbReference type="GO" id="GO:0048472">
    <property type="term" value="F:threonine-phosphate decarboxylase activity"/>
    <property type="evidence" value="ECO:0007669"/>
    <property type="project" value="InterPro"/>
</dbReference>
<dbReference type="GO" id="GO:0005886">
    <property type="term" value="C:plasma membrane"/>
    <property type="evidence" value="ECO:0007669"/>
    <property type="project" value="UniProtKB-SubCell"/>
</dbReference>
<keyword evidence="8 9" id="KW-0472">Membrane</keyword>
<accession>A0A838ABU5</accession>
<dbReference type="NCBIfam" id="NF002276">
    <property type="entry name" value="PRK01209.1-4"/>
    <property type="match status" value="1"/>
</dbReference>
<evidence type="ECO:0000256" key="7">
    <source>
        <dbReference type="ARBA" id="ARBA00022989"/>
    </source>
</evidence>
<dbReference type="EMBL" id="JACCKD010000004">
    <property type="protein sequence ID" value="MBA0126701.1"/>
    <property type="molecule type" value="Genomic_DNA"/>
</dbReference>
<dbReference type="UniPathway" id="UPA00148"/>
<keyword evidence="7 9" id="KW-1133">Transmembrane helix</keyword>
<dbReference type="PANTHER" id="PTHR34308">
    <property type="entry name" value="COBALAMIN BIOSYNTHESIS PROTEIN CBIB"/>
    <property type="match status" value="1"/>
</dbReference>
<dbReference type="AlphaFoldDB" id="A0A838ABU5"/>
<comment type="function">
    <text evidence="9">Converts cobyric acid to cobinamide by the addition of aminopropanol on the F carboxylic group.</text>
</comment>
<keyword evidence="6 9" id="KW-0812">Transmembrane</keyword>
<evidence type="ECO:0000256" key="4">
    <source>
        <dbReference type="ARBA" id="ARBA00022475"/>
    </source>
</evidence>
<proteinExistence type="inferred from homology"/>
<evidence type="ECO:0000256" key="6">
    <source>
        <dbReference type="ARBA" id="ARBA00022692"/>
    </source>
</evidence>
<comment type="similarity">
    <text evidence="3 9">Belongs to the CobD/CbiB family.</text>
</comment>
<dbReference type="GO" id="GO:0009236">
    <property type="term" value="P:cobalamin biosynthetic process"/>
    <property type="evidence" value="ECO:0007669"/>
    <property type="project" value="UniProtKB-UniRule"/>
</dbReference>
<evidence type="ECO:0000256" key="3">
    <source>
        <dbReference type="ARBA" id="ARBA00006263"/>
    </source>
</evidence>
<dbReference type="GO" id="GO:0015420">
    <property type="term" value="F:ABC-type vitamin B12 transporter activity"/>
    <property type="evidence" value="ECO:0007669"/>
    <property type="project" value="UniProtKB-UniRule"/>
</dbReference>
<dbReference type="PANTHER" id="PTHR34308:SF1">
    <property type="entry name" value="COBALAMIN BIOSYNTHESIS PROTEIN CBIB"/>
    <property type="match status" value="1"/>
</dbReference>
<feature type="transmembrane region" description="Helical" evidence="9">
    <location>
        <begin position="300"/>
        <end position="319"/>
    </location>
</feature>
<dbReference type="InterPro" id="IPR004485">
    <property type="entry name" value="Cobalamin_biosynth_CobD/CbiB"/>
</dbReference>
<keyword evidence="4 9" id="KW-1003">Cell membrane</keyword>
<dbReference type="Proteomes" id="UP000582974">
    <property type="component" value="Unassembled WGS sequence"/>
</dbReference>
<evidence type="ECO:0000256" key="1">
    <source>
        <dbReference type="ARBA" id="ARBA00004651"/>
    </source>
</evidence>
<keyword evidence="5 9" id="KW-0169">Cobalamin biosynthesis</keyword>
<dbReference type="Pfam" id="PF03186">
    <property type="entry name" value="CobD_Cbib"/>
    <property type="match status" value="1"/>
</dbReference>
<comment type="pathway">
    <text evidence="2 9">Cofactor biosynthesis; adenosylcobalamin biosynthesis.</text>
</comment>
<evidence type="ECO:0000256" key="5">
    <source>
        <dbReference type="ARBA" id="ARBA00022573"/>
    </source>
</evidence>
<evidence type="ECO:0000313" key="10">
    <source>
        <dbReference type="EMBL" id="MBA0126701.1"/>
    </source>
</evidence>
<dbReference type="HAMAP" id="MF_00024">
    <property type="entry name" value="CobD_CbiB"/>
    <property type="match status" value="1"/>
</dbReference>
<organism evidence="10 11">
    <name type="scientific">Haloechinothrix aidingensis</name>
    <dbReference type="NCBI Taxonomy" id="2752311"/>
    <lineage>
        <taxon>Bacteria</taxon>
        <taxon>Bacillati</taxon>
        <taxon>Actinomycetota</taxon>
        <taxon>Actinomycetes</taxon>
        <taxon>Pseudonocardiales</taxon>
        <taxon>Pseudonocardiaceae</taxon>
        <taxon>Haloechinothrix</taxon>
    </lineage>
</organism>
<evidence type="ECO:0000256" key="2">
    <source>
        <dbReference type="ARBA" id="ARBA00004953"/>
    </source>
</evidence>